<dbReference type="HAMAP" id="MF_00057">
    <property type="entry name" value="KdsB"/>
    <property type="match status" value="1"/>
</dbReference>
<dbReference type="NCBIfam" id="NF003952">
    <property type="entry name" value="PRK05450.1-5"/>
    <property type="match status" value="1"/>
</dbReference>
<dbReference type="RefSeq" id="WP_145026160.1">
    <property type="nucleotide sequence ID" value="NZ_CP036271.1"/>
</dbReference>
<dbReference type="NCBIfam" id="TIGR00466">
    <property type="entry name" value="kdsB"/>
    <property type="match status" value="1"/>
</dbReference>
<comment type="function">
    <text evidence="4">Activates KDO (a required 8-carbon sugar) for incorporation into bacterial lipopolysaccharide in Gram-negative bacteria.</text>
</comment>
<protein>
    <recommendedName>
        <fullName evidence="4">3-deoxy-manno-octulosonate cytidylyltransferase</fullName>
        <ecNumber evidence="4">2.7.7.38</ecNumber>
    </recommendedName>
    <alternativeName>
        <fullName evidence="4">CMP-2-keto-3-deoxyoctulosonic acid synthase</fullName>
        <shortName evidence="4">CKS</shortName>
        <shortName evidence="4">CMP-KDO synthase</shortName>
    </alternativeName>
</protein>
<gene>
    <name evidence="5" type="primary">kpsU</name>
    <name evidence="4" type="synonym">kdsB</name>
    <name evidence="5" type="ORF">Pan44_01060</name>
</gene>
<name>A0A517S7J6_9PLAN</name>
<evidence type="ECO:0000256" key="2">
    <source>
        <dbReference type="ARBA" id="ARBA00022695"/>
    </source>
</evidence>
<keyword evidence="2 4" id="KW-0548">Nucleotidyltransferase</keyword>
<keyword evidence="3 4" id="KW-0448">Lipopolysaccharide biosynthesis</keyword>
<comment type="pathway">
    <text evidence="4">Nucleotide-sugar biosynthesis; CMP-3-deoxy-D-manno-octulosonate biosynthesis; CMP-3-deoxy-D-manno-octulosonate from 3-deoxy-D-manno-octulosonate and CTP: step 1/1.</text>
</comment>
<dbReference type="GO" id="GO:0009103">
    <property type="term" value="P:lipopolysaccharide biosynthetic process"/>
    <property type="evidence" value="ECO:0007669"/>
    <property type="project" value="UniProtKB-UniRule"/>
</dbReference>
<dbReference type="Proteomes" id="UP000315700">
    <property type="component" value="Chromosome"/>
</dbReference>
<dbReference type="Pfam" id="PF02348">
    <property type="entry name" value="CTP_transf_3"/>
    <property type="match status" value="1"/>
</dbReference>
<reference evidence="5 6" key="1">
    <citation type="submission" date="2019-02" db="EMBL/GenBank/DDBJ databases">
        <title>Deep-cultivation of Planctomycetes and their phenomic and genomic characterization uncovers novel biology.</title>
        <authorList>
            <person name="Wiegand S."/>
            <person name="Jogler M."/>
            <person name="Boedeker C."/>
            <person name="Pinto D."/>
            <person name="Vollmers J."/>
            <person name="Rivas-Marin E."/>
            <person name="Kohn T."/>
            <person name="Peeters S.H."/>
            <person name="Heuer A."/>
            <person name="Rast P."/>
            <person name="Oberbeckmann S."/>
            <person name="Bunk B."/>
            <person name="Jeske O."/>
            <person name="Meyerdierks A."/>
            <person name="Storesund J.E."/>
            <person name="Kallscheuer N."/>
            <person name="Luecker S."/>
            <person name="Lage O.M."/>
            <person name="Pohl T."/>
            <person name="Merkel B.J."/>
            <person name="Hornburger P."/>
            <person name="Mueller R.-W."/>
            <person name="Bruemmer F."/>
            <person name="Labrenz M."/>
            <person name="Spormann A.M."/>
            <person name="Op den Camp H."/>
            <person name="Overmann J."/>
            <person name="Amann R."/>
            <person name="Jetten M.S.M."/>
            <person name="Mascher T."/>
            <person name="Medema M.H."/>
            <person name="Devos D.P."/>
            <person name="Kaster A.-K."/>
            <person name="Ovreas L."/>
            <person name="Rohde M."/>
            <person name="Galperin M.Y."/>
            <person name="Jogler C."/>
        </authorList>
    </citation>
    <scope>NUCLEOTIDE SEQUENCE [LARGE SCALE GENOMIC DNA]</scope>
    <source>
        <strain evidence="5 6">Pan44</strain>
    </source>
</reference>
<dbReference type="Gene3D" id="3.90.550.10">
    <property type="entry name" value="Spore Coat Polysaccharide Biosynthesis Protein SpsA, Chain A"/>
    <property type="match status" value="1"/>
</dbReference>
<proteinExistence type="inferred from homology"/>
<organism evidence="5 6">
    <name type="scientific">Caulifigura coniformis</name>
    <dbReference type="NCBI Taxonomy" id="2527983"/>
    <lineage>
        <taxon>Bacteria</taxon>
        <taxon>Pseudomonadati</taxon>
        <taxon>Planctomycetota</taxon>
        <taxon>Planctomycetia</taxon>
        <taxon>Planctomycetales</taxon>
        <taxon>Planctomycetaceae</taxon>
        <taxon>Caulifigura</taxon>
    </lineage>
</organism>
<evidence type="ECO:0000256" key="1">
    <source>
        <dbReference type="ARBA" id="ARBA00022679"/>
    </source>
</evidence>
<comment type="catalytic activity">
    <reaction evidence="4">
        <text>3-deoxy-alpha-D-manno-oct-2-ulosonate + CTP = CMP-3-deoxy-beta-D-manno-octulosonate + diphosphate</text>
        <dbReference type="Rhea" id="RHEA:23448"/>
        <dbReference type="ChEBI" id="CHEBI:33019"/>
        <dbReference type="ChEBI" id="CHEBI:37563"/>
        <dbReference type="ChEBI" id="CHEBI:85986"/>
        <dbReference type="ChEBI" id="CHEBI:85987"/>
        <dbReference type="EC" id="2.7.7.38"/>
    </reaction>
</comment>
<dbReference type="UniPathway" id="UPA00358">
    <property type="reaction ID" value="UER00476"/>
</dbReference>
<dbReference type="InterPro" id="IPR003329">
    <property type="entry name" value="Cytidylyl_trans"/>
</dbReference>
<keyword evidence="4" id="KW-0963">Cytoplasm</keyword>
<comment type="similarity">
    <text evidence="4">Belongs to the KdsB family.</text>
</comment>
<dbReference type="PANTHER" id="PTHR42866:SF2">
    <property type="entry name" value="3-DEOXY-MANNO-OCTULOSONATE CYTIDYLYLTRANSFERASE, MITOCHONDRIAL"/>
    <property type="match status" value="1"/>
</dbReference>
<dbReference type="SUPFAM" id="SSF53448">
    <property type="entry name" value="Nucleotide-diphospho-sugar transferases"/>
    <property type="match status" value="1"/>
</dbReference>
<dbReference type="CDD" id="cd02517">
    <property type="entry name" value="CMP-KDO-Synthetase"/>
    <property type="match status" value="1"/>
</dbReference>
<keyword evidence="6" id="KW-1185">Reference proteome</keyword>
<dbReference type="PANTHER" id="PTHR42866">
    <property type="entry name" value="3-DEOXY-MANNO-OCTULOSONATE CYTIDYLYLTRANSFERASE"/>
    <property type="match status" value="1"/>
</dbReference>
<dbReference type="EMBL" id="CP036271">
    <property type="protein sequence ID" value="QDT52097.1"/>
    <property type="molecule type" value="Genomic_DNA"/>
</dbReference>
<dbReference type="GO" id="GO:0008690">
    <property type="term" value="F:3-deoxy-manno-octulosonate cytidylyltransferase activity"/>
    <property type="evidence" value="ECO:0007669"/>
    <property type="project" value="UniProtKB-UniRule"/>
</dbReference>
<dbReference type="OrthoDB" id="9815559at2"/>
<evidence type="ECO:0000313" key="5">
    <source>
        <dbReference type="EMBL" id="QDT52097.1"/>
    </source>
</evidence>
<dbReference type="FunCoup" id="A0A517S7J6">
    <property type="interactions" value="400"/>
</dbReference>
<dbReference type="InParanoid" id="A0A517S7J6"/>
<dbReference type="EC" id="2.7.7.38" evidence="4"/>
<sequence>MKTYGIIPARLQSTRLPRKLLLAETGKPLIQYSWEAAKKASSLDEVVIATDSEEIAAICRGFGAKAEMTGDHPSGSDRIAEVVKRSCSDADLVVNLQGDEPEMDPAAIDKLVAAMKARPEIEMSTLATPITSAVILEDRACVKVVCAADGRALYFSRLPIPCFRDGEPADLLAELRDAGRSGLQSPWLLHMGIYAYKPEFLLALTQLPPSRLEQLEKLEQLRALEAGASILVVQAKHASRGIDTSADYLAFVERHRAT</sequence>
<dbReference type="InterPro" id="IPR004528">
    <property type="entry name" value="KdsB"/>
</dbReference>
<keyword evidence="1 4" id="KW-0808">Transferase</keyword>
<dbReference type="GO" id="GO:0033468">
    <property type="term" value="P:CMP-keto-3-deoxy-D-manno-octulosonic acid biosynthetic process"/>
    <property type="evidence" value="ECO:0007669"/>
    <property type="project" value="UniProtKB-UniRule"/>
</dbReference>
<comment type="subcellular location">
    <subcellularLocation>
        <location evidence="4">Cytoplasm</location>
    </subcellularLocation>
</comment>
<evidence type="ECO:0000256" key="4">
    <source>
        <dbReference type="HAMAP-Rule" id="MF_00057"/>
    </source>
</evidence>
<accession>A0A517S7J6</accession>
<evidence type="ECO:0000256" key="3">
    <source>
        <dbReference type="ARBA" id="ARBA00022985"/>
    </source>
</evidence>
<dbReference type="AlphaFoldDB" id="A0A517S7J6"/>
<evidence type="ECO:0000313" key="6">
    <source>
        <dbReference type="Proteomes" id="UP000315700"/>
    </source>
</evidence>
<dbReference type="InterPro" id="IPR029044">
    <property type="entry name" value="Nucleotide-diphossugar_trans"/>
</dbReference>
<dbReference type="GO" id="GO:0005829">
    <property type="term" value="C:cytosol"/>
    <property type="evidence" value="ECO:0007669"/>
    <property type="project" value="TreeGrafter"/>
</dbReference>
<dbReference type="KEGG" id="ccos:Pan44_01060"/>